<accession>A0A8T3AKY8</accession>
<reference evidence="1" key="1">
    <citation type="journal article" date="2022" name="Front. Genet.">
        <title>Chromosome-Scale Assembly of the Dendrobium nobile Genome Provides Insights Into the Molecular Mechanism of the Biosynthesis of the Medicinal Active Ingredient of Dendrobium.</title>
        <authorList>
            <person name="Xu Q."/>
            <person name="Niu S.-C."/>
            <person name="Li K.-L."/>
            <person name="Zheng P.-J."/>
            <person name="Zhang X.-J."/>
            <person name="Jia Y."/>
            <person name="Liu Y."/>
            <person name="Niu Y.-X."/>
            <person name="Yu L.-H."/>
            <person name="Chen D.-F."/>
            <person name="Zhang G.-Q."/>
        </authorList>
    </citation>
    <scope>NUCLEOTIDE SEQUENCE</scope>
    <source>
        <tissue evidence="1">Leaf</tissue>
    </source>
</reference>
<comment type="caution">
    <text evidence="1">The sequence shown here is derived from an EMBL/GenBank/DDBJ whole genome shotgun (WGS) entry which is preliminary data.</text>
</comment>
<gene>
    <name evidence="1" type="ORF">KFK09_023239</name>
</gene>
<dbReference type="EMBL" id="JAGYWB010000016">
    <property type="protein sequence ID" value="KAI0496913.1"/>
    <property type="molecule type" value="Genomic_DNA"/>
</dbReference>
<protein>
    <submittedName>
        <fullName evidence="1">Uncharacterized protein</fullName>
    </submittedName>
</protein>
<name>A0A8T3AKY8_DENNO</name>
<sequence>MASASLAAVSNRTNPRAFSSFTSSLSVNSLPFAIGNLSRTVALSRNFQGLRRRSEPFYSSPLIWASRVPRSFVANAASEVDFLVSVFVQHLQFSLFRG</sequence>
<evidence type="ECO:0000313" key="2">
    <source>
        <dbReference type="Proteomes" id="UP000829196"/>
    </source>
</evidence>
<evidence type="ECO:0000313" key="1">
    <source>
        <dbReference type="EMBL" id="KAI0496913.1"/>
    </source>
</evidence>
<dbReference type="Proteomes" id="UP000829196">
    <property type="component" value="Unassembled WGS sequence"/>
</dbReference>
<organism evidence="1 2">
    <name type="scientific">Dendrobium nobile</name>
    <name type="common">Orchid</name>
    <dbReference type="NCBI Taxonomy" id="94219"/>
    <lineage>
        <taxon>Eukaryota</taxon>
        <taxon>Viridiplantae</taxon>
        <taxon>Streptophyta</taxon>
        <taxon>Embryophyta</taxon>
        <taxon>Tracheophyta</taxon>
        <taxon>Spermatophyta</taxon>
        <taxon>Magnoliopsida</taxon>
        <taxon>Liliopsida</taxon>
        <taxon>Asparagales</taxon>
        <taxon>Orchidaceae</taxon>
        <taxon>Epidendroideae</taxon>
        <taxon>Malaxideae</taxon>
        <taxon>Dendrobiinae</taxon>
        <taxon>Dendrobium</taxon>
    </lineage>
</organism>
<keyword evidence="2" id="KW-1185">Reference proteome</keyword>
<dbReference type="AlphaFoldDB" id="A0A8T3AKY8"/>
<proteinExistence type="predicted"/>